<protein>
    <submittedName>
        <fullName evidence="1">Uncharacterized protein</fullName>
    </submittedName>
</protein>
<keyword evidence="2" id="KW-1185">Reference proteome</keyword>
<comment type="caution">
    <text evidence="1">The sequence shown here is derived from an EMBL/GenBank/DDBJ whole genome shotgun (WGS) entry which is preliminary data.</text>
</comment>
<dbReference type="EMBL" id="CAJPWZ010001483">
    <property type="protein sequence ID" value="CAG2216427.1"/>
    <property type="molecule type" value="Genomic_DNA"/>
</dbReference>
<gene>
    <name evidence="1" type="ORF">MEDL_30208</name>
</gene>
<name>A0A8S3SHN2_MYTED</name>
<evidence type="ECO:0000313" key="2">
    <source>
        <dbReference type="Proteomes" id="UP000683360"/>
    </source>
</evidence>
<accession>A0A8S3SHN2</accession>
<dbReference type="OrthoDB" id="6099896at2759"/>
<dbReference type="AlphaFoldDB" id="A0A8S3SHN2"/>
<evidence type="ECO:0000313" key="1">
    <source>
        <dbReference type="EMBL" id="CAG2216427.1"/>
    </source>
</evidence>
<proteinExistence type="predicted"/>
<reference evidence="1" key="1">
    <citation type="submission" date="2021-03" db="EMBL/GenBank/DDBJ databases">
        <authorList>
            <person name="Bekaert M."/>
        </authorList>
    </citation>
    <scope>NUCLEOTIDE SEQUENCE</scope>
</reference>
<sequence length="154" mass="17288">MSSFPVIIDGHSQAKGKYFDQAPYKRALLSTPTLALPPALTPKVSADTQSSFNDIVSILSNPDTSCISDTPPAKPKANEVYLIRCENSDDWKCDQYQWIQYGLKKVTIGSAVLEKKYFKIKQPGSISQQSDKRSRPVGSLEFRKTAFYFEDKKN</sequence>
<dbReference type="Proteomes" id="UP000683360">
    <property type="component" value="Unassembled WGS sequence"/>
</dbReference>
<organism evidence="1 2">
    <name type="scientific">Mytilus edulis</name>
    <name type="common">Blue mussel</name>
    <dbReference type="NCBI Taxonomy" id="6550"/>
    <lineage>
        <taxon>Eukaryota</taxon>
        <taxon>Metazoa</taxon>
        <taxon>Spiralia</taxon>
        <taxon>Lophotrochozoa</taxon>
        <taxon>Mollusca</taxon>
        <taxon>Bivalvia</taxon>
        <taxon>Autobranchia</taxon>
        <taxon>Pteriomorphia</taxon>
        <taxon>Mytilida</taxon>
        <taxon>Mytiloidea</taxon>
        <taxon>Mytilidae</taxon>
        <taxon>Mytilinae</taxon>
        <taxon>Mytilus</taxon>
    </lineage>
</organism>